<dbReference type="PANTHER" id="PTHR31672:SF13">
    <property type="entry name" value="F-BOX PROTEIN CPR30-LIKE"/>
    <property type="match status" value="1"/>
</dbReference>
<evidence type="ECO:0000313" key="2">
    <source>
        <dbReference type="EMBL" id="KAL3740820.1"/>
    </source>
</evidence>
<accession>A0ABD3KY90</accession>
<proteinExistence type="predicted"/>
<reference evidence="2 3" key="1">
    <citation type="submission" date="2024-11" db="EMBL/GenBank/DDBJ databases">
        <title>Chromosome-level genome assembly of Eucalyptus globulus Labill. provides insights into its genome evolution.</title>
        <authorList>
            <person name="Li X."/>
        </authorList>
    </citation>
    <scope>NUCLEOTIDE SEQUENCE [LARGE SCALE GENOMIC DNA]</scope>
    <source>
        <strain evidence="2">CL2024</strain>
        <tissue evidence="2">Fresh tender leaves</tissue>
    </source>
</reference>
<dbReference type="Pfam" id="PF07734">
    <property type="entry name" value="FBA_1"/>
    <property type="match status" value="1"/>
</dbReference>
<dbReference type="Proteomes" id="UP001634007">
    <property type="component" value="Unassembled WGS sequence"/>
</dbReference>
<dbReference type="NCBIfam" id="TIGR01640">
    <property type="entry name" value="F_box_assoc_1"/>
    <property type="match status" value="1"/>
</dbReference>
<name>A0ABD3KY90_EUCGL</name>
<sequence length="323" mass="36851">MEPHLCLFHRDAPSLYCIDLGTQRVLPEIQYPLGWKRIKLLGSCNGLLCISKPDAHDVAIWNPFTGRHKLLPSADTQIRSGSCRSTCVHGFGYDDANNGYVLLRLVQTLEEPIESAVSVYRSRDNVWRRLEGMPYSLVNTHKMGVFVRGRLHWIVRRDWVQDSAQVLVAFDFHTENFVEVARLDFIDQRLGMDLTVLRGCLCLIIYGERRGVDVWIMGEYVLNGPWARLFSIPDHPREWGLVRPLAYSQNGCQVLVAVGGNSLIWHDLHTGRVERFDIRGMPGFFDAEICLRALVPFIKTAFLLSRDDFLSEGSSLFSELMEA</sequence>
<dbReference type="InterPro" id="IPR017451">
    <property type="entry name" value="F-box-assoc_interact_dom"/>
</dbReference>
<keyword evidence="3" id="KW-1185">Reference proteome</keyword>
<dbReference type="SUPFAM" id="SSF50965">
    <property type="entry name" value="Galactose oxidase, central domain"/>
    <property type="match status" value="1"/>
</dbReference>
<feature type="domain" description="F-box associated beta-propeller type 1" evidence="1">
    <location>
        <begin position="38"/>
        <end position="231"/>
    </location>
</feature>
<evidence type="ECO:0000313" key="3">
    <source>
        <dbReference type="Proteomes" id="UP001634007"/>
    </source>
</evidence>
<dbReference type="AlphaFoldDB" id="A0ABD3KY90"/>
<gene>
    <name evidence="2" type="ORF">ACJRO7_022010</name>
</gene>
<dbReference type="EMBL" id="JBJKBG010000005">
    <property type="protein sequence ID" value="KAL3740820.1"/>
    <property type="molecule type" value="Genomic_DNA"/>
</dbReference>
<protein>
    <recommendedName>
        <fullName evidence="1">F-box associated beta-propeller type 1 domain-containing protein</fullName>
    </recommendedName>
</protein>
<dbReference type="PANTHER" id="PTHR31672">
    <property type="entry name" value="BNACNNG10540D PROTEIN"/>
    <property type="match status" value="1"/>
</dbReference>
<comment type="caution">
    <text evidence="2">The sequence shown here is derived from an EMBL/GenBank/DDBJ whole genome shotgun (WGS) entry which is preliminary data.</text>
</comment>
<dbReference type="InterPro" id="IPR006527">
    <property type="entry name" value="F-box-assoc_dom_typ1"/>
</dbReference>
<dbReference type="InterPro" id="IPR050796">
    <property type="entry name" value="SCF_F-box_component"/>
</dbReference>
<evidence type="ECO:0000259" key="1">
    <source>
        <dbReference type="Pfam" id="PF07734"/>
    </source>
</evidence>
<dbReference type="InterPro" id="IPR011043">
    <property type="entry name" value="Gal_Oxase/kelch_b-propeller"/>
</dbReference>
<organism evidence="2 3">
    <name type="scientific">Eucalyptus globulus</name>
    <name type="common">Tasmanian blue gum</name>
    <dbReference type="NCBI Taxonomy" id="34317"/>
    <lineage>
        <taxon>Eukaryota</taxon>
        <taxon>Viridiplantae</taxon>
        <taxon>Streptophyta</taxon>
        <taxon>Embryophyta</taxon>
        <taxon>Tracheophyta</taxon>
        <taxon>Spermatophyta</taxon>
        <taxon>Magnoliopsida</taxon>
        <taxon>eudicotyledons</taxon>
        <taxon>Gunneridae</taxon>
        <taxon>Pentapetalae</taxon>
        <taxon>rosids</taxon>
        <taxon>malvids</taxon>
        <taxon>Myrtales</taxon>
        <taxon>Myrtaceae</taxon>
        <taxon>Myrtoideae</taxon>
        <taxon>Eucalypteae</taxon>
        <taxon>Eucalyptus</taxon>
    </lineage>
</organism>